<reference evidence="1 3" key="1">
    <citation type="submission" date="2016-04" db="EMBL/GenBank/DDBJ databases">
        <authorList>
            <person name="Evans L.H."/>
            <person name="Alamgir A."/>
            <person name="Owens N."/>
            <person name="Weber N.D."/>
            <person name="Virtaneva K."/>
            <person name="Barbian K."/>
            <person name="Babar A."/>
            <person name="Rosenke K."/>
        </authorList>
    </citation>
    <scope>NUCLEOTIDE SEQUENCE [LARGE SCALE GENOMIC DNA]</scope>
    <source>
        <strain evidence="1 3">JL2886</strain>
    </source>
</reference>
<dbReference type="PROSITE" id="PS51257">
    <property type="entry name" value="PROKAR_LIPOPROTEIN"/>
    <property type="match status" value="1"/>
</dbReference>
<proteinExistence type="predicted"/>
<dbReference type="AlphaFoldDB" id="A0A1B0ZM73"/>
<protein>
    <recommendedName>
        <fullName evidence="5">Glycine zipper family protein</fullName>
    </recommendedName>
</protein>
<name>A0A1B0ZM73_9RHOB</name>
<evidence type="ECO:0008006" key="5">
    <source>
        <dbReference type="Google" id="ProtNLM"/>
    </source>
</evidence>
<dbReference type="EMBL" id="JARCJK010000001">
    <property type="protein sequence ID" value="MDE4164856.1"/>
    <property type="molecule type" value="Genomic_DNA"/>
</dbReference>
<dbReference type="RefSeq" id="WP_065270425.1">
    <property type="nucleotide sequence ID" value="NZ_CP015124.1"/>
</dbReference>
<evidence type="ECO:0000313" key="1">
    <source>
        <dbReference type="EMBL" id="ANP35282.1"/>
    </source>
</evidence>
<sequence length="120" mass="11792">MMLKTIAIAGLCAATLSGCDTPSVDAPLSLAGTPGPNYQTDLAQCQASARQIGQGHIGTSAALGGAGGALVGATENSDKALVGAIAGAMAGAAVGDIQVKQAQRDYVIRCMQNRGHPVTG</sequence>
<evidence type="ECO:0000313" key="4">
    <source>
        <dbReference type="Proteomes" id="UP001218364"/>
    </source>
</evidence>
<dbReference type="OrthoDB" id="7665872at2"/>
<evidence type="ECO:0000313" key="3">
    <source>
        <dbReference type="Proteomes" id="UP000092565"/>
    </source>
</evidence>
<reference evidence="2 4" key="2">
    <citation type="submission" date="2023-02" db="EMBL/GenBank/DDBJ databases">
        <title>Population genomics of bacteria associated with diatom.</title>
        <authorList>
            <person name="Xie J."/>
            <person name="Wang H."/>
        </authorList>
    </citation>
    <scope>NUCLEOTIDE SEQUENCE [LARGE SCALE GENOMIC DNA]</scope>
    <source>
        <strain evidence="2 4">PT47_8</strain>
    </source>
</reference>
<dbReference type="Proteomes" id="UP000092565">
    <property type="component" value="Chromosome"/>
</dbReference>
<gene>
    <name evidence="1" type="ORF">JL2886_00349</name>
    <name evidence="2" type="ORF">PXK24_04075</name>
</gene>
<dbReference type="Proteomes" id="UP001218364">
    <property type="component" value="Unassembled WGS sequence"/>
</dbReference>
<keyword evidence="3" id="KW-1185">Reference proteome</keyword>
<accession>A0A1B0ZM73</accession>
<dbReference type="EMBL" id="CP015124">
    <property type="protein sequence ID" value="ANP35282.1"/>
    <property type="molecule type" value="Genomic_DNA"/>
</dbReference>
<organism evidence="1 3">
    <name type="scientific">Phaeobacter gallaeciensis</name>
    <dbReference type="NCBI Taxonomy" id="60890"/>
    <lineage>
        <taxon>Bacteria</taxon>
        <taxon>Pseudomonadati</taxon>
        <taxon>Pseudomonadota</taxon>
        <taxon>Alphaproteobacteria</taxon>
        <taxon>Rhodobacterales</taxon>
        <taxon>Roseobacteraceae</taxon>
        <taxon>Phaeobacter</taxon>
    </lineage>
</organism>
<evidence type="ECO:0000313" key="2">
    <source>
        <dbReference type="EMBL" id="MDE4164856.1"/>
    </source>
</evidence>